<name>A0A3A0W6V1_STAGA</name>
<accession>A0A3A0W6V1</accession>
<dbReference type="InterPro" id="IPR006367">
    <property type="entry name" value="Sirohaem_synthase_N"/>
</dbReference>
<evidence type="ECO:0000256" key="5">
    <source>
        <dbReference type="ARBA" id="ARBA00023244"/>
    </source>
</evidence>
<reference evidence="7 8" key="1">
    <citation type="journal article" date="2016" name="Front. Microbiol.">
        <title>Comprehensive Phylogenetic Analysis of Bovine Non-aureus Staphylococci Species Based on Whole-Genome Sequencing.</title>
        <authorList>
            <person name="Naushad S."/>
            <person name="Barkema H.W."/>
            <person name="Luby C."/>
            <person name="Condas L.A."/>
            <person name="Nobrega D.B."/>
            <person name="Carson D.A."/>
            <person name="De Buck J."/>
        </authorList>
    </citation>
    <scope>NUCLEOTIDE SEQUENCE [LARGE SCALE GENOMIC DNA]</scope>
    <source>
        <strain evidence="7 8">SNUC 4781</strain>
    </source>
</reference>
<gene>
    <name evidence="7" type="ORF">BUZ14_01940</name>
</gene>
<keyword evidence="5" id="KW-0627">Porphyrin biosynthesis</keyword>
<dbReference type="InterPro" id="IPR028161">
    <property type="entry name" value="Met8-like"/>
</dbReference>
<evidence type="ECO:0000256" key="3">
    <source>
        <dbReference type="ARBA" id="ARBA00023002"/>
    </source>
</evidence>
<dbReference type="NCBIfam" id="TIGR01470">
    <property type="entry name" value="cysG_Nterm"/>
    <property type="match status" value="1"/>
</dbReference>
<keyword evidence="4" id="KW-0520">NAD</keyword>
<evidence type="ECO:0000313" key="8">
    <source>
        <dbReference type="Proteomes" id="UP000265541"/>
    </source>
</evidence>
<dbReference type="SUPFAM" id="SSF51735">
    <property type="entry name" value="NAD(P)-binding Rossmann-fold domains"/>
    <property type="match status" value="1"/>
</dbReference>
<proteinExistence type="predicted"/>
<dbReference type="OrthoDB" id="9773765at2"/>
<dbReference type="Pfam" id="PF13241">
    <property type="entry name" value="NAD_binding_7"/>
    <property type="match status" value="1"/>
</dbReference>
<dbReference type="RefSeq" id="WP_119484150.1">
    <property type="nucleotide sequence ID" value="NZ_QYJN01000001.1"/>
</dbReference>
<dbReference type="GO" id="GO:0004325">
    <property type="term" value="F:ferrochelatase activity"/>
    <property type="evidence" value="ECO:0007669"/>
    <property type="project" value="InterPro"/>
</dbReference>
<comment type="catalytic activity">
    <reaction evidence="6">
        <text>precorrin-2 + NAD(+) = sirohydrochlorin + NADH + 2 H(+)</text>
        <dbReference type="Rhea" id="RHEA:15613"/>
        <dbReference type="ChEBI" id="CHEBI:15378"/>
        <dbReference type="ChEBI" id="CHEBI:57540"/>
        <dbReference type="ChEBI" id="CHEBI:57945"/>
        <dbReference type="ChEBI" id="CHEBI:58351"/>
        <dbReference type="ChEBI" id="CHEBI:58827"/>
        <dbReference type="EC" id="1.3.1.76"/>
    </reaction>
</comment>
<evidence type="ECO:0000256" key="6">
    <source>
        <dbReference type="ARBA" id="ARBA00047561"/>
    </source>
</evidence>
<dbReference type="GO" id="GO:0019354">
    <property type="term" value="P:siroheme biosynthetic process"/>
    <property type="evidence" value="ECO:0007669"/>
    <property type="project" value="UniProtKB-UniPathway"/>
</dbReference>
<dbReference type="InterPro" id="IPR036291">
    <property type="entry name" value="NAD(P)-bd_dom_sf"/>
</dbReference>
<protein>
    <recommendedName>
        <fullName evidence="2">precorrin-2 dehydrogenase</fullName>
        <ecNumber evidence="2">1.3.1.76</ecNumber>
    </recommendedName>
</protein>
<evidence type="ECO:0000256" key="4">
    <source>
        <dbReference type="ARBA" id="ARBA00023027"/>
    </source>
</evidence>
<evidence type="ECO:0000256" key="2">
    <source>
        <dbReference type="ARBA" id="ARBA00012400"/>
    </source>
</evidence>
<dbReference type="UniPathway" id="UPA00262">
    <property type="reaction ID" value="UER00222"/>
</dbReference>
<dbReference type="AlphaFoldDB" id="A0A3A0W6V1"/>
<keyword evidence="3" id="KW-0560">Oxidoreductase</keyword>
<comment type="pathway">
    <text evidence="1">Porphyrin-containing compound metabolism; siroheme biosynthesis; sirohydrochlorin from precorrin-2: step 1/1.</text>
</comment>
<dbReference type="Proteomes" id="UP000265541">
    <property type="component" value="Unassembled WGS sequence"/>
</dbReference>
<dbReference type="EMBL" id="QYJN01000001">
    <property type="protein sequence ID" value="RIP37337.1"/>
    <property type="molecule type" value="Genomic_DNA"/>
</dbReference>
<dbReference type="Gene3D" id="3.40.50.720">
    <property type="entry name" value="NAD(P)-binding Rossmann-like Domain"/>
    <property type="match status" value="1"/>
</dbReference>
<sequence>MYTMQVNLVDKHVVIIGGGSVAYRKIQQLINQDVRAITIISKQFLPEFFALVHPNLRIITKCYDANDIKDANLIIAATNDKVVNNQISQDATLNQWVNNVSDKRDSDFYNVSIFTVDDVTVQISSEGTNYSKVKTMTSEIKRYLNYSTEEDING</sequence>
<evidence type="ECO:0000256" key="1">
    <source>
        <dbReference type="ARBA" id="ARBA00005010"/>
    </source>
</evidence>
<dbReference type="GO" id="GO:0043115">
    <property type="term" value="F:precorrin-2 dehydrogenase activity"/>
    <property type="evidence" value="ECO:0007669"/>
    <property type="project" value="UniProtKB-EC"/>
</dbReference>
<organism evidence="7 8">
    <name type="scientific">Staphylococcus gallinarum</name>
    <dbReference type="NCBI Taxonomy" id="1293"/>
    <lineage>
        <taxon>Bacteria</taxon>
        <taxon>Bacillati</taxon>
        <taxon>Bacillota</taxon>
        <taxon>Bacilli</taxon>
        <taxon>Bacillales</taxon>
        <taxon>Staphylococcaceae</taxon>
        <taxon>Staphylococcus</taxon>
    </lineage>
</organism>
<evidence type="ECO:0000313" key="7">
    <source>
        <dbReference type="EMBL" id="RIP37337.1"/>
    </source>
</evidence>
<dbReference type="EC" id="1.3.1.76" evidence="2"/>
<comment type="caution">
    <text evidence="7">The sequence shown here is derived from an EMBL/GenBank/DDBJ whole genome shotgun (WGS) entry which is preliminary data.</text>
</comment>
<dbReference type="PANTHER" id="PTHR35330">
    <property type="entry name" value="SIROHEME BIOSYNTHESIS PROTEIN MET8"/>
    <property type="match status" value="1"/>
</dbReference>
<dbReference type="PANTHER" id="PTHR35330:SF1">
    <property type="entry name" value="SIROHEME BIOSYNTHESIS PROTEIN MET8"/>
    <property type="match status" value="1"/>
</dbReference>